<dbReference type="AlphaFoldDB" id="A0A4S8MUX5"/>
<evidence type="ECO:0000313" key="2">
    <source>
        <dbReference type="Proteomes" id="UP000297245"/>
    </source>
</evidence>
<name>A0A4S8MUX5_DENBC</name>
<organism evidence="1 2">
    <name type="scientific">Dendrothele bispora (strain CBS 962.96)</name>
    <dbReference type="NCBI Taxonomy" id="1314807"/>
    <lineage>
        <taxon>Eukaryota</taxon>
        <taxon>Fungi</taxon>
        <taxon>Dikarya</taxon>
        <taxon>Basidiomycota</taxon>
        <taxon>Agaricomycotina</taxon>
        <taxon>Agaricomycetes</taxon>
        <taxon>Agaricomycetidae</taxon>
        <taxon>Agaricales</taxon>
        <taxon>Agaricales incertae sedis</taxon>
        <taxon>Dendrothele</taxon>
    </lineage>
</organism>
<gene>
    <name evidence="1" type="ORF">K435DRAFT_415526</name>
</gene>
<proteinExistence type="predicted"/>
<dbReference type="Proteomes" id="UP000297245">
    <property type="component" value="Unassembled WGS sequence"/>
</dbReference>
<sequence length="67" mass="7646">MAFFFEDSNDHAEEIHHVNPKQGYGFRLAISSTVRHPVLFITRTLETKVVNSAVCRIVFKLCVLVGR</sequence>
<keyword evidence="2" id="KW-1185">Reference proteome</keyword>
<dbReference type="EMBL" id="ML179040">
    <property type="protein sequence ID" value="THV06872.1"/>
    <property type="molecule type" value="Genomic_DNA"/>
</dbReference>
<evidence type="ECO:0000313" key="1">
    <source>
        <dbReference type="EMBL" id="THV06872.1"/>
    </source>
</evidence>
<protein>
    <submittedName>
        <fullName evidence="1">Uncharacterized protein</fullName>
    </submittedName>
</protein>
<accession>A0A4S8MUX5</accession>
<reference evidence="1 2" key="1">
    <citation type="journal article" date="2019" name="Nat. Ecol. Evol.">
        <title>Megaphylogeny resolves global patterns of mushroom evolution.</title>
        <authorList>
            <person name="Varga T."/>
            <person name="Krizsan K."/>
            <person name="Foldi C."/>
            <person name="Dima B."/>
            <person name="Sanchez-Garcia M."/>
            <person name="Sanchez-Ramirez S."/>
            <person name="Szollosi G.J."/>
            <person name="Szarkandi J.G."/>
            <person name="Papp V."/>
            <person name="Albert L."/>
            <person name="Andreopoulos W."/>
            <person name="Angelini C."/>
            <person name="Antonin V."/>
            <person name="Barry K.W."/>
            <person name="Bougher N.L."/>
            <person name="Buchanan P."/>
            <person name="Buyck B."/>
            <person name="Bense V."/>
            <person name="Catcheside P."/>
            <person name="Chovatia M."/>
            <person name="Cooper J."/>
            <person name="Damon W."/>
            <person name="Desjardin D."/>
            <person name="Finy P."/>
            <person name="Geml J."/>
            <person name="Haridas S."/>
            <person name="Hughes K."/>
            <person name="Justo A."/>
            <person name="Karasinski D."/>
            <person name="Kautmanova I."/>
            <person name="Kiss B."/>
            <person name="Kocsube S."/>
            <person name="Kotiranta H."/>
            <person name="LaButti K.M."/>
            <person name="Lechner B.E."/>
            <person name="Liimatainen K."/>
            <person name="Lipzen A."/>
            <person name="Lukacs Z."/>
            <person name="Mihaltcheva S."/>
            <person name="Morgado L.N."/>
            <person name="Niskanen T."/>
            <person name="Noordeloos M.E."/>
            <person name="Ohm R.A."/>
            <person name="Ortiz-Santana B."/>
            <person name="Ovrebo C."/>
            <person name="Racz N."/>
            <person name="Riley R."/>
            <person name="Savchenko A."/>
            <person name="Shiryaev A."/>
            <person name="Soop K."/>
            <person name="Spirin V."/>
            <person name="Szebenyi C."/>
            <person name="Tomsovsky M."/>
            <person name="Tulloss R.E."/>
            <person name="Uehling J."/>
            <person name="Grigoriev I.V."/>
            <person name="Vagvolgyi C."/>
            <person name="Papp T."/>
            <person name="Martin F.M."/>
            <person name="Miettinen O."/>
            <person name="Hibbett D.S."/>
            <person name="Nagy L.G."/>
        </authorList>
    </citation>
    <scope>NUCLEOTIDE SEQUENCE [LARGE SCALE GENOMIC DNA]</scope>
    <source>
        <strain evidence="1 2">CBS 962.96</strain>
    </source>
</reference>